<organism evidence="2 3">
    <name type="scientific">Vibrio owensii</name>
    <dbReference type="NCBI Taxonomy" id="696485"/>
    <lineage>
        <taxon>Bacteria</taxon>
        <taxon>Pseudomonadati</taxon>
        <taxon>Pseudomonadota</taxon>
        <taxon>Gammaproteobacteria</taxon>
        <taxon>Vibrionales</taxon>
        <taxon>Vibrionaceae</taxon>
        <taxon>Vibrio</taxon>
    </lineage>
</organism>
<evidence type="ECO:0000313" key="3">
    <source>
        <dbReference type="Proteomes" id="UP001295420"/>
    </source>
</evidence>
<gene>
    <name evidence="2" type="ORF">THF1D04_380004</name>
</gene>
<reference evidence="2" key="1">
    <citation type="submission" date="2022-01" db="EMBL/GenBank/DDBJ databases">
        <authorList>
            <person name="Lagorce A."/>
        </authorList>
    </citation>
    <scope>NUCLEOTIDE SEQUENCE</scope>
    <source>
        <strain evidence="2">Th15_F1_D04</strain>
    </source>
</reference>
<dbReference type="EMBL" id="CAKMTQ010000032">
    <property type="protein sequence ID" value="CAH1534377.1"/>
    <property type="molecule type" value="Genomic_DNA"/>
</dbReference>
<comment type="caution">
    <text evidence="2">The sequence shown here is derived from an EMBL/GenBank/DDBJ whole genome shotgun (WGS) entry which is preliminary data.</text>
</comment>
<dbReference type="AlphaFoldDB" id="A0AAU9Q9T5"/>
<evidence type="ECO:0000256" key="1">
    <source>
        <dbReference type="SAM" id="SignalP"/>
    </source>
</evidence>
<dbReference type="Proteomes" id="UP001295420">
    <property type="component" value="Unassembled WGS sequence"/>
</dbReference>
<keyword evidence="1" id="KW-0732">Signal</keyword>
<dbReference type="RefSeq" id="WP_409931512.1">
    <property type="nucleotide sequence ID" value="NZ_CAKMTQ010000032.1"/>
</dbReference>
<accession>A0AAU9Q9T5</accession>
<feature type="chain" id="PRO_5043953306" description="PEP-CTERM sorting domain-containing protein" evidence="1">
    <location>
        <begin position="21"/>
        <end position="181"/>
    </location>
</feature>
<feature type="signal peptide" evidence="1">
    <location>
        <begin position="1"/>
        <end position="20"/>
    </location>
</feature>
<name>A0AAU9Q9T5_9VIBR</name>
<evidence type="ECO:0000313" key="2">
    <source>
        <dbReference type="EMBL" id="CAH1534377.1"/>
    </source>
</evidence>
<evidence type="ECO:0008006" key="4">
    <source>
        <dbReference type="Google" id="ProtNLM"/>
    </source>
</evidence>
<protein>
    <recommendedName>
        <fullName evidence="4">PEP-CTERM sorting domain-containing protein</fullName>
    </recommendedName>
</protein>
<sequence length="181" mass="18942">MKKHILFTTALAALSMQVAANPAQQTVDWVGIVPGSFLGSDIGIAAPDGGELRQGLLLLEESGVFGSTTINARAFSLLEDGSDIDPETPYPDAVNWYVDNMSIEHGGVEGNAYSNDLLEVYLDGNVVTENELVNTPAGAPNMTVSVSYSDVPTGKVTSLDRVRVTGMLFAEGAGGGLPLAR</sequence>
<proteinExistence type="predicted"/>